<dbReference type="Proteomes" id="UP001140217">
    <property type="component" value="Unassembled WGS sequence"/>
</dbReference>
<dbReference type="GO" id="GO:1990961">
    <property type="term" value="P:xenobiotic detoxification by transmembrane export across the plasma membrane"/>
    <property type="evidence" value="ECO:0007669"/>
    <property type="project" value="InterPro"/>
</dbReference>
<proteinExistence type="inferred from homology"/>
<organism evidence="8 9">
    <name type="scientific">Coemansia javaensis</name>
    <dbReference type="NCBI Taxonomy" id="2761396"/>
    <lineage>
        <taxon>Eukaryota</taxon>
        <taxon>Fungi</taxon>
        <taxon>Fungi incertae sedis</taxon>
        <taxon>Zoopagomycota</taxon>
        <taxon>Kickxellomycotina</taxon>
        <taxon>Kickxellomycetes</taxon>
        <taxon>Kickxellales</taxon>
        <taxon>Kickxellaceae</taxon>
        <taxon>Coemansia</taxon>
    </lineage>
</organism>
<protein>
    <submittedName>
        <fullName evidence="8">Ethionine resistance protein</fullName>
    </submittedName>
</protein>
<comment type="subcellular location">
    <subcellularLocation>
        <location evidence="1">Membrane</location>
        <topology evidence="1">Multi-pass membrane protein</topology>
    </subcellularLocation>
</comment>
<feature type="transmembrane region" description="Helical" evidence="7">
    <location>
        <begin position="428"/>
        <end position="449"/>
    </location>
</feature>
<dbReference type="GO" id="GO:0016020">
    <property type="term" value="C:membrane"/>
    <property type="evidence" value="ECO:0007669"/>
    <property type="project" value="UniProtKB-SubCell"/>
</dbReference>
<evidence type="ECO:0000256" key="5">
    <source>
        <dbReference type="ARBA" id="ARBA00023136"/>
    </source>
</evidence>
<dbReference type="NCBIfam" id="TIGR00797">
    <property type="entry name" value="matE"/>
    <property type="match status" value="1"/>
</dbReference>
<dbReference type="GO" id="GO:0042910">
    <property type="term" value="F:xenobiotic transmembrane transporter activity"/>
    <property type="evidence" value="ECO:0007669"/>
    <property type="project" value="InterPro"/>
</dbReference>
<comment type="caution">
    <text evidence="8">The sequence shown here is derived from an EMBL/GenBank/DDBJ whole genome shotgun (WGS) entry which is preliminary data.</text>
</comment>
<feature type="transmembrane region" description="Helical" evidence="7">
    <location>
        <begin position="461"/>
        <end position="481"/>
    </location>
</feature>
<feature type="transmembrane region" description="Helical" evidence="7">
    <location>
        <begin position="234"/>
        <end position="260"/>
    </location>
</feature>
<name>A0A9W8HNL6_9FUNG</name>
<evidence type="ECO:0000256" key="1">
    <source>
        <dbReference type="ARBA" id="ARBA00004141"/>
    </source>
</evidence>
<evidence type="ECO:0000256" key="7">
    <source>
        <dbReference type="SAM" id="Phobius"/>
    </source>
</evidence>
<comment type="similarity">
    <text evidence="2">Belongs to the multi antimicrobial extrusion (MATE) (TC 2.A.66.1) family.</text>
</comment>
<sequence>MTRETTPLLLPPAPDRRASPRPGDLARLESAETLCGGRFGEEDAAGAGAMARQEAAALAGSAAPVALAYLLQFSFNFVNILSLGHLGASELAAAALGNMTLFMLVNAPAVGLASALDTFCATAFTASRDKTLVGFHLQRGLVAVTLHLLLVLPVLLGLEPVLVAVGQDPAVSRLCASFVRAQLVGAVPWMYFECVKRFLQAQGHMRASTGVLLAVLPLHLANNYLLVWSPTVGIGFLGAAVANVVTFWAMFVGSIAYAWHSEARGAWGGWSRRVAASMPEYYRLAIPTMVMTCSDWAAWELLAIAASYLGSVPLAAQSIVINTCSLTYQVPAGLSVAVTNRAGNLLGQGRARRARVASGTGLLLGAAAGSLNSAFCLAAAAWWGRVYSSDPGVVATVARIMPICALFQLSDAVNGVSAGVLRSIGRQAAGAWVNFPSYYLLGFPLGLYLTYGPPAMGVAGLWVGIAAGVTAAAVGQTAICVRADYDEEVARCMAQVDKAQGLVSSGPDSGGPTHQDA</sequence>
<dbReference type="PANTHER" id="PTHR11206">
    <property type="entry name" value="MULTIDRUG RESISTANCE PROTEIN"/>
    <property type="match status" value="1"/>
</dbReference>
<feature type="transmembrane region" description="Helical" evidence="7">
    <location>
        <begin position="396"/>
        <end position="416"/>
    </location>
</feature>
<feature type="transmembrane region" description="Helical" evidence="7">
    <location>
        <begin position="170"/>
        <end position="192"/>
    </location>
</feature>
<evidence type="ECO:0000256" key="4">
    <source>
        <dbReference type="ARBA" id="ARBA00022989"/>
    </source>
</evidence>
<evidence type="ECO:0000313" key="9">
    <source>
        <dbReference type="Proteomes" id="UP001140217"/>
    </source>
</evidence>
<dbReference type="EMBL" id="JANBUL010000004">
    <property type="protein sequence ID" value="KAJ2786101.1"/>
    <property type="molecule type" value="Genomic_DNA"/>
</dbReference>
<evidence type="ECO:0000256" key="6">
    <source>
        <dbReference type="SAM" id="MobiDB-lite"/>
    </source>
</evidence>
<dbReference type="GO" id="GO:0015297">
    <property type="term" value="F:antiporter activity"/>
    <property type="evidence" value="ECO:0007669"/>
    <property type="project" value="InterPro"/>
</dbReference>
<dbReference type="AlphaFoldDB" id="A0A9W8HNL6"/>
<evidence type="ECO:0000256" key="2">
    <source>
        <dbReference type="ARBA" id="ARBA00010199"/>
    </source>
</evidence>
<dbReference type="InterPro" id="IPR045069">
    <property type="entry name" value="MATE_euk"/>
</dbReference>
<keyword evidence="5 7" id="KW-0472">Membrane</keyword>
<accession>A0A9W8HNL6</accession>
<keyword evidence="4 7" id="KW-1133">Transmembrane helix</keyword>
<feature type="region of interest" description="Disordered" evidence="6">
    <location>
        <begin position="1"/>
        <end position="23"/>
    </location>
</feature>
<dbReference type="InterPro" id="IPR002528">
    <property type="entry name" value="MATE_fam"/>
</dbReference>
<keyword evidence="9" id="KW-1185">Reference proteome</keyword>
<gene>
    <name evidence="8" type="primary">ERC1_3</name>
    <name evidence="8" type="ORF">H4R18_000133</name>
</gene>
<evidence type="ECO:0000313" key="8">
    <source>
        <dbReference type="EMBL" id="KAJ2786101.1"/>
    </source>
</evidence>
<dbReference type="Pfam" id="PF01554">
    <property type="entry name" value="MatE"/>
    <property type="match status" value="2"/>
</dbReference>
<feature type="transmembrane region" description="Helical" evidence="7">
    <location>
        <begin position="140"/>
        <end position="158"/>
    </location>
</feature>
<dbReference type="OrthoDB" id="2126698at2759"/>
<feature type="transmembrane region" description="Helical" evidence="7">
    <location>
        <begin position="95"/>
        <end position="119"/>
    </location>
</feature>
<reference evidence="8" key="1">
    <citation type="submission" date="2022-07" db="EMBL/GenBank/DDBJ databases">
        <title>Phylogenomic reconstructions and comparative analyses of Kickxellomycotina fungi.</title>
        <authorList>
            <person name="Reynolds N.K."/>
            <person name="Stajich J.E."/>
            <person name="Barry K."/>
            <person name="Grigoriev I.V."/>
            <person name="Crous P."/>
            <person name="Smith M.E."/>
        </authorList>
    </citation>
    <scope>NUCLEOTIDE SEQUENCE</scope>
    <source>
        <strain evidence="8">NBRC 105414</strain>
    </source>
</reference>
<dbReference type="CDD" id="cd13132">
    <property type="entry name" value="MATE_eukaryotic"/>
    <property type="match status" value="1"/>
</dbReference>
<feature type="transmembrane region" description="Helical" evidence="7">
    <location>
        <begin position="361"/>
        <end position="384"/>
    </location>
</feature>
<keyword evidence="3 7" id="KW-0812">Transmembrane</keyword>
<feature type="transmembrane region" description="Helical" evidence="7">
    <location>
        <begin position="204"/>
        <end position="222"/>
    </location>
</feature>
<evidence type="ECO:0000256" key="3">
    <source>
        <dbReference type="ARBA" id="ARBA00022692"/>
    </source>
</evidence>
<feature type="compositionally biased region" description="Basic and acidic residues" evidence="6">
    <location>
        <begin position="14"/>
        <end position="23"/>
    </location>
</feature>